<proteinExistence type="predicted"/>
<protein>
    <recommendedName>
        <fullName evidence="4">RING-type domain-containing protein</fullName>
    </recommendedName>
</protein>
<gene>
    <name evidence="5" type="ORF">KP509_27G014000</name>
</gene>
<evidence type="ECO:0000313" key="6">
    <source>
        <dbReference type="Proteomes" id="UP000825935"/>
    </source>
</evidence>
<dbReference type="SMART" id="SM00184">
    <property type="entry name" value="RING"/>
    <property type="match status" value="1"/>
</dbReference>
<evidence type="ECO:0000259" key="4">
    <source>
        <dbReference type="PROSITE" id="PS50089"/>
    </source>
</evidence>
<keyword evidence="3" id="KW-0812">Transmembrane</keyword>
<dbReference type="Gene3D" id="3.30.40.10">
    <property type="entry name" value="Zinc/RING finger domain, C3HC4 (zinc finger)"/>
    <property type="match status" value="1"/>
</dbReference>
<feature type="domain" description="RING-type" evidence="4">
    <location>
        <begin position="146"/>
        <end position="188"/>
    </location>
</feature>
<evidence type="ECO:0000313" key="5">
    <source>
        <dbReference type="EMBL" id="KAH7294699.1"/>
    </source>
</evidence>
<dbReference type="SUPFAM" id="SSF57850">
    <property type="entry name" value="RING/U-box"/>
    <property type="match status" value="1"/>
</dbReference>
<dbReference type="OMA" id="IMIMCAH"/>
<evidence type="ECO:0000256" key="1">
    <source>
        <dbReference type="PROSITE-ProRule" id="PRU00175"/>
    </source>
</evidence>
<dbReference type="InterPro" id="IPR001841">
    <property type="entry name" value="Znf_RING"/>
</dbReference>
<comment type="caution">
    <text evidence="5">The sequence shown here is derived from an EMBL/GenBank/DDBJ whole genome shotgun (WGS) entry which is preliminary data.</text>
</comment>
<dbReference type="GO" id="GO:0008270">
    <property type="term" value="F:zinc ion binding"/>
    <property type="evidence" value="ECO:0007669"/>
    <property type="project" value="UniProtKB-KW"/>
</dbReference>
<dbReference type="InterPro" id="IPR013083">
    <property type="entry name" value="Znf_RING/FYVE/PHD"/>
</dbReference>
<keyword evidence="6" id="KW-1185">Reference proteome</keyword>
<feature type="transmembrane region" description="Helical" evidence="3">
    <location>
        <begin position="35"/>
        <end position="56"/>
    </location>
</feature>
<reference evidence="5 6" key="1">
    <citation type="submission" date="2021-08" db="EMBL/GenBank/DDBJ databases">
        <title>WGS assembly of Ceratopteris richardii.</title>
        <authorList>
            <person name="Marchant D.B."/>
            <person name="Chen G."/>
            <person name="Jenkins J."/>
            <person name="Shu S."/>
            <person name="Leebens-Mack J."/>
            <person name="Grimwood J."/>
            <person name="Schmutz J."/>
            <person name="Soltis P."/>
            <person name="Soltis D."/>
            <person name="Chen Z.-H."/>
        </authorList>
    </citation>
    <scope>NUCLEOTIDE SEQUENCE [LARGE SCALE GENOMIC DNA]</scope>
    <source>
        <strain evidence="5">Whitten #5841</strain>
        <tissue evidence="5">Leaf</tissue>
    </source>
</reference>
<dbReference type="Proteomes" id="UP000825935">
    <property type="component" value="Chromosome 27"/>
</dbReference>
<dbReference type="EMBL" id="CM035432">
    <property type="protein sequence ID" value="KAH7294699.1"/>
    <property type="molecule type" value="Genomic_DNA"/>
</dbReference>
<dbReference type="PROSITE" id="PS50089">
    <property type="entry name" value="ZF_RING_2"/>
    <property type="match status" value="1"/>
</dbReference>
<dbReference type="AlphaFoldDB" id="A0A8T2RE55"/>
<accession>A0A8T2RE55</accession>
<keyword evidence="3" id="KW-1133">Transmembrane helix</keyword>
<keyword evidence="1" id="KW-0479">Metal-binding</keyword>
<keyword evidence="3" id="KW-0472">Membrane</keyword>
<evidence type="ECO:0000256" key="2">
    <source>
        <dbReference type="SAM" id="MobiDB-lite"/>
    </source>
</evidence>
<evidence type="ECO:0000256" key="3">
    <source>
        <dbReference type="SAM" id="Phobius"/>
    </source>
</evidence>
<feature type="region of interest" description="Disordered" evidence="2">
    <location>
        <begin position="1"/>
        <end position="27"/>
    </location>
</feature>
<sequence length="197" mass="22341">MEDVEEAQRRSAMEDVEEENRSPGSEQCLRRSTAIMSLILIATVISGIMIMCAHHWKVPYVFLVVWIDVIAILIVLIIYALKELRSLREASLQQLMADSDEAPFSIVVDSTPIDQEEMDRRLESLPKACFADACSRSQYAENGTDCGICLEAFDAHDEVHLLPRCNHVFHVHCIRKWATSTMSCPMCREQVSDTLHT</sequence>
<keyword evidence="1" id="KW-0862">Zinc</keyword>
<dbReference type="GO" id="GO:0016567">
    <property type="term" value="P:protein ubiquitination"/>
    <property type="evidence" value="ECO:0007669"/>
    <property type="project" value="TreeGrafter"/>
</dbReference>
<feature type="transmembrane region" description="Helical" evidence="3">
    <location>
        <begin position="62"/>
        <end position="81"/>
    </location>
</feature>
<dbReference type="OrthoDB" id="8062037at2759"/>
<dbReference type="PANTHER" id="PTHR45676">
    <property type="entry name" value="RING-H2 FINGER PROTEIN ATL51-RELATED"/>
    <property type="match status" value="1"/>
</dbReference>
<feature type="compositionally biased region" description="Basic and acidic residues" evidence="2">
    <location>
        <begin position="1"/>
        <end position="13"/>
    </location>
</feature>
<dbReference type="Pfam" id="PF13639">
    <property type="entry name" value="zf-RING_2"/>
    <property type="match status" value="1"/>
</dbReference>
<name>A0A8T2RE55_CERRI</name>
<dbReference type="PANTHER" id="PTHR45676:SF178">
    <property type="entry name" value="RING-TYPE E3 UBIQUITIN TRANSFERASE"/>
    <property type="match status" value="1"/>
</dbReference>
<keyword evidence="1" id="KW-0863">Zinc-finger</keyword>
<organism evidence="5 6">
    <name type="scientific">Ceratopteris richardii</name>
    <name type="common">Triangle waterfern</name>
    <dbReference type="NCBI Taxonomy" id="49495"/>
    <lineage>
        <taxon>Eukaryota</taxon>
        <taxon>Viridiplantae</taxon>
        <taxon>Streptophyta</taxon>
        <taxon>Embryophyta</taxon>
        <taxon>Tracheophyta</taxon>
        <taxon>Polypodiopsida</taxon>
        <taxon>Polypodiidae</taxon>
        <taxon>Polypodiales</taxon>
        <taxon>Pteridineae</taxon>
        <taxon>Pteridaceae</taxon>
        <taxon>Parkerioideae</taxon>
        <taxon>Ceratopteris</taxon>
    </lineage>
</organism>